<feature type="domain" description="FAD dependent oxidoreductase" evidence="2">
    <location>
        <begin position="36"/>
        <end position="395"/>
    </location>
</feature>
<evidence type="ECO:0000313" key="6">
    <source>
        <dbReference type="Proteomes" id="UP000481643"/>
    </source>
</evidence>
<dbReference type="Proteomes" id="UP000481643">
    <property type="component" value="Unassembled WGS sequence"/>
</dbReference>
<dbReference type="Pfam" id="PF01266">
    <property type="entry name" value="DAO"/>
    <property type="match status" value="1"/>
</dbReference>
<gene>
    <name evidence="3" type="ORF">F9K91_01785</name>
    <name evidence="4" type="ORF">F9L08_05795</name>
</gene>
<dbReference type="EMBL" id="WBVX01000004">
    <property type="protein sequence ID" value="KAB2688403.1"/>
    <property type="molecule type" value="Genomic_DNA"/>
</dbReference>
<proteinExistence type="predicted"/>
<dbReference type="InterPro" id="IPR006076">
    <property type="entry name" value="FAD-dep_OxRdtase"/>
</dbReference>
<dbReference type="Proteomes" id="UP000430843">
    <property type="component" value="Unassembled WGS sequence"/>
</dbReference>
<evidence type="ECO:0000313" key="5">
    <source>
        <dbReference type="Proteomes" id="UP000430843"/>
    </source>
</evidence>
<dbReference type="Gene3D" id="3.50.50.60">
    <property type="entry name" value="FAD/NAD(P)-binding domain"/>
    <property type="match status" value="1"/>
</dbReference>
<evidence type="ECO:0000259" key="2">
    <source>
        <dbReference type="Pfam" id="PF01266"/>
    </source>
</evidence>
<evidence type="ECO:0000256" key="1">
    <source>
        <dbReference type="ARBA" id="ARBA00023002"/>
    </source>
</evidence>
<dbReference type="EMBL" id="WBWA01000001">
    <property type="protein sequence ID" value="KAB2667495.1"/>
    <property type="molecule type" value="Genomic_DNA"/>
</dbReference>
<name>A0A6L3YUF0_9HYPH</name>
<dbReference type="InterPro" id="IPR036188">
    <property type="entry name" value="FAD/NAD-bd_sf"/>
</dbReference>
<organism evidence="4 6">
    <name type="scientific">Brucella tritici</name>
    <dbReference type="NCBI Taxonomy" id="94626"/>
    <lineage>
        <taxon>Bacteria</taxon>
        <taxon>Pseudomonadati</taxon>
        <taxon>Pseudomonadota</taxon>
        <taxon>Alphaproteobacteria</taxon>
        <taxon>Hyphomicrobiales</taxon>
        <taxon>Brucellaceae</taxon>
        <taxon>Brucella/Ochrobactrum group</taxon>
        <taxon>Brucella</taxon>
    </lineage>
</organism>
<keyword evidence="5" id="KW-1185">Reference proteome</keyword>
<dbReference type="PANTHER" id="PTHR13847">
    <property type="entry name" value="SARCOSINE DEHYDROGENASE-RELATED"/>
    <property type="match status" value="1"/>
</dbReference>
<dbReference type="PANTHER" id="PTHR13847:SF281">
    <property type="entry name" value="FAD DEPENDENT OXIDOREDUCTASE DOMAIN-CONTAINING PROTEIN"/>
    <property type="match status" value="1"/>
</dbReference>
<accession>A0A6L3YUF0</accession>
<evidence type="ECO:0000313" key="3">
    <source>
        <dbReference type="EMBL" id="KAB2667495.1"/>
    </source>
</evidence>
<protein>
    <submittedName>
        <fullName evidence="4">FAD-binding oxidoreductase</fullName>
    </submittedName>
</protein>
<keyword evidence="1" id="KW-0560">Oxidoreductase</keyword>
<evidence type="ECO:0000313" key="4">
    <source>
        <dbReference type="EMBL" id="KAB2688403.1"/>
    </source>
</evidence>
<dbReference type="AlphaFoldDB" id="A0A6L3YUF0"/>
<sequence>MSGYDGEDIMKTTPFWWEAAEPQHGERAFDKTSCSVLIIGSGYTGLSAAITLAETGQTNIMVVDAMRIGEGASSRNGGQIGNAPKFTLTQATARFGEKRAREIMDDYGSSMKFMIKRAQTLQDPIDLNLAGSVAAAHSRKDLAKLKAFCDSLAPQERAKYEILDETQIHSVLKTDIYRGAMVRHDQGTIHPAKYVRALANRARTLGVRIFTGWRYEGARKSGGGHVAFLENVQNETTVEIQAEKILLGLNGYVGPEVKWLRQRTIPVQSYMIATEEMSFDLLERLIPNNRAVGDTKHILYYFRRSPDGKRILFGGRARFRNSTEEQGAAGLRTFMEHTFPETRGVELSHGWLGNVCFAYDFCSHGGRMEDGIYYLSCCNGGGISNQTYLGHRMAEYMLGVPNSDRGTIGSHFPRLYFYNGNPWFLPMVGTWYRFQDRAARYFD</sequence>
<dbReference type="GO" id="GO:0005737">
    <property type="term" value="C:cytoplasm"/>
    <property type="evidence" value="ECO:0007669"/>
    <property type="project" value="TreeGrafter"/>
</dbReference>
<dbReference type="Gene3D" id="3.30.9.10">
    <property type="entry name" value="D-Amino Acid Oxidase, subunit A, domain 2"/>
    <property type="match status" value="1"/>
</dbReference>
<reference evidence="5 6" key="1">
    <citation type="submission" date="2019-09" db="EMBL/GenBank/DDBJ databases">
        <title>Taxonomic organization of the family Brucellaceae based on a phylogenomic approach.</title>
        <authorList>
            <person name="Leclercq S."/>
            <person name="Cloeckaert A."/>
            <person name="Zygmunt M.S."/>
        </authorList>
    </citation>
    <scope>NUCLEOTIDE SEQUENCE [LARGE SCALE GENOMIC DNA]</scope>
    <source>
        <strain evidence="3 5">LMG 18957</strain>
        <strain evidence="4 6">WS1830</strain>
    </source>
</reference>
<dbReference type="GO" id="GO:0016491">
    <property type="term" value="F:oxidoreductase activity"/>
    <property type="evidence" value="ECO:0007669"/>
    <property type="project" value="UniProtKB-KW"/>
</dbReference>
<comment type="caution">
    <text evidence="4">The sequence shown here is derived from an EMBL/GenBank/DDBJ whole genome shotgun (WGS) entry which is preliminary data.</text>
</comment>
<dbReference type="SUPFAM" id="SSF51905">
    <property type="entry name" value="FAD/NAD(P)-binding domain"/>
    <property type="match status" value="1"/>
</dbReference>